<evidence type="ECO:0000313" key="3">
    <source>
        <dbReference type="Proteomes" id="UP001597387"/>
    </source>
</evidence>
<accession>A0ABW4ZS53</accession>
<keyword evidence="1" id="KW-0732">Signal</keyword>
<sequence length="117" mass="13530">MKINRIFFSTVIVACIGTLGQAKAQSNFNPEYKLDRVVYNISDDKIREVLENEKEKTAFKKAQSLNKQTFKKEIERIESLVKLKVNPNFDKNQIKFQVDTTSVKNRFSVVTLIAKND</sequence>
<comment type="caution">
    <text evidence="2">The sequence shown here is derived from an EMBL/GenBank/DDBJ whole genome shotgun (WGS) entry which is preliminary data.</text>
</comment>
<evidence type="ECO:0000313" key="2">
    <source>
        <dbReference type="EMBL" id="MFD2164347.1"/>
    </source>
</evidence>
<protein>
    <submittedName>
        <fullName evidence="2">Uncharacterized protein</fullName>
    </submittedName>
</protein>
<dbReference type="RefSeq" id="WP_255901627.1">
    <property type="nucleotide sequence ID" value="NZ_JAFMZO010000002.1"/>
</dbReference>
<name>A0ABW4ZS53_9SPHI</name>
<feature type="chain" id="PRO_5045615670" evidence="1">
    <location>
        <begin position="25"/>
        <end position="117"/>
    </location>
</feature>
<keyword evidence="3" id="KW-1185">Reference proteome</keyword>
<reference evidence="3" key="1">
    <citation type="journal article" date="2019" name="Int. J. Syst. Evol. Microbiol.">
        <title>The Global Catalogue of Microorganisms (GCM) 10K type strain sequencing project: providing services to taxonomists for standard genome sequencing and annotation.</title>
        <authorList>
            <consortium name="The Broad Institute Genomics Platform"/>
            <consortium name="The Broad Institute Genome Sequencing Center for Infectious Disease"/>
            <person name="Wu L."/>
            <person name="Ma J."/>
        </authorList>
    </citation>
    <scope>NUCLEOTIDE SEQUENCE [LARGE SCALE GENOMIC DNA]</scope>
    <source>
        <strain evidence="3">KCTC 42217</strain>
    </source>
</reference>
<organism evidence="2 3">
    <name type="scientific">Paradesertivirga mongoliensis</name>
    <dbReference type="NCBI Taxonomy" id="2100740"/>
    <lineage>
        <taxon>Bacteria</taxon>
        <taxon>Pseudomonadati</taxon>
        <taxon>Bacteroidota</taxon>
        <taxon>Sphingobacteriia</taxon>
        <taxon>Sphingobacteriales</taxon>
        <taxon>Sphingobacteriaceae</taxon>
        <taxon>Paradesertivirga</taxon>
    </lineage>
</organism>
<dbReference type="Proteomes" id="UP001597387">
    <property type="component" value="Unassembled WGS sequence"/>
</dbReference>
<gene>
    <name evidence="2" type="ORF">ACFSJU_18215</name>
</gene>
<dbReference type="EMBL" id="JBHUHZ010000004">
    <property type="protein sequence ID" value="MFD2164347.1"/>
    <property type="molecule type" value="Genomic_DNA"/>
</dbReference>
<proteinExistence type="predicted"/>
<feature type="signal peptide" evidence="1">
    <location>
        <begin position="1"/>
        <end position="24"/>
    </location>
</feature>
<evidence type="ECO:0000256" key="1">
    <source>
        <dbReference type="SAM" id="SignalP"/>
    </source>
</evidence>